<dbReference type="RefSeq" id="WP_101678392.1">
    <property type="nucleotide sequence ID" value="NZ_CP136958.1"/>
</dbReference>
<keyword evidence="1" id="KW-0472">Membrane</keyword>
<name>A0AAF0YU67_9CORY</name>
<dbReference type="Proteomes" id="UP000234560">
    <property type="component" value="Chromosome"/>
</dbReference>
<dbReference type="AlphaFoldDB" id="A0AAF0YU67"/>
<evidence type="ECO:0000256" key="1">
    <source>
        <dbReference type="SAM" id="Phobius"/>
    </source>
</evidence>
<reference evidence="2" key="1">
    <citation type="submission" date="2017-12" db="EMBL/GenBank/DDBJ databases">
        <authorList>
            <person name="Thomas-White K."/>
            <person name="Wolfe A.J."/>
        </authorList>
    </citation>
    <scope>NUCLEOTIDE SEQUENCE</scope>
    <source>
        <strain evidence="2">UMB0763</strain>
    </source>
</reference>
<feature type="transmembrane region" description="Helical" evidence="1">
    <location>
        <begin position="143"/>
        <end position="163"/>
    </location>
</feature>
<accession>A0AAF0YU67</accession>
<keyword evidence="1" id="KW-1133">Transmembrane helix</keyword>
<keyword evidence="1" id="KW-0812">Transmembrane</keyword>
<evidence type="ECO:0000313" key="2">
    <source>
        <dbReference type="EMBL" id="WOT02861.1"/>
    </source>
</evidence>
<proteinExistence type="predicted"/>
<reference evidence="2" key="2">
    <citation type="submission" date="2023-10" db="EMBL/GenBank/DDBJ databases">
        <authorList>
            <person name="Choi B."/>
        </authorList>
    </citation>
    <scope>NUCLEOTIDE SEQUENCE</scope>
    <source>
        <strain evidence="2">UMB0763</strain>
    </source>
</reference>
<dbReference type="KEGG" id="cpyr:CYJ47_03560"/>
<organism evidence="2 3">
    <name type="scientific">Corynebacterium pyruviciproducens</name>
    <dbReference type="NCBI Taxonomy" id="598660"/>
    <lineage>
        <taxon>Bacteria</taxon>
        <taxon>Bacillati</taxon>
        <taxon>Actinomycetota</taxon>
        <taxon>Actinomycetes</taxon>
        <taxon>Mycobacteriales</taxon>
        <taxon>Corynebacteriaceae</taxon>
        <taxon>Corynebacterium</taxon>
    </lineage>
</organism>
<evidence type="ECO:0000313" key="3">
    <source>
        <dbReference type="Proteomes" id="UP000234560"/>
    </source>
</evidence>
<gene>
    <name evidence="2" type="ORF">CYJ47_03560</name>
</gene>
<sequence>MKLEFKPPKDGVLPLYHDGAQVATFTEESATVGGKEWTLAKDKTGLRRTDAPDWVVTTKDEEPLAKADRVEVHAGSTDFVLDNEVKSDWVILDPAGDYVGQFTGASHGVRQPVITFDKELPAEQAVFLAWTARELLMASMVRNTGITTMALIGLSVLGLLVVLL</sequence>
<dbReference type="EMBL" id="CP136958">
    <property type="protein sequence ID" value="WOT02861.1"/>
    <property type="molecule type" value="Genomic_DNA"/>
</dbReference>
<protein>
    <submittedName>
        <fullName evidence="2">Uncharacterized protein</fullName>
    </submittedName>
</protein>